<comment type="caution">
    <text evidence="1">The sequence shown here is derived from an EMBL/GenBank/DDBJ whole genome shotgun (WGS) entry which is preliminary data.</text>
</comment>
<organism evidence="1 2">
    <name type="scientific">Letharia lupina</name>
    <dbReference type="NCBI Taxonomy" id="560253"/>
    <lineage>
        <taxon>Eukaryota</taxon>
        <taxon>Fungi</taxon>
        <taxon>Dikarya</taxon>
        <taxon>Ascomycota</taxon>
        <taxon>Pezizomycotina</taxon>
        <taxon>Lecanoromycetes</taxon>
        <taxon>OSLEUM clade</taxon>
        <taxon>Lecanoromycetidae</taxon>
        <taxon>Lecanorales</taxon>
        <taxon>Lecanorineae</taxon>
        <taxon>Parmeliaceae</taxon>
        <taxon>Letharia</taxon>
    </lineage>
</organism>
<dbReference type="GeneID" id="59334951"/>
<dbReference type="EMBL" id="JACCJB010000025">
    <property type="protein sequence ID" value="KAF6217723.1"/>
    <property type="molecule type" value="Genomic_DNA"/>
</dbReference>
<sequence length="110" mass="12882">MAPSTPNRKAHCADHPIPSQREIDRIIKSVIKAAKRHKFDATKDWRRRFYKAIGKKEDAEFARRPELTFWMACCAMNYDEDPGSRRHWSLSVTALPQIIHKQLAIHDQKD</sequence>
<evidence type="ECO:0000313" key="2">
    <source>
        <dbReference type="Proteomes" id="UP000593566"/>
    </source>
</evidence>
<gene>
    <name evidence="1" type="ORF">HO133_006550</name>
</gene>
<protein>
    <submittedName>
        <fullName evidence="1">Uncharacterized protein</fullName>
    </submittedName>
</protein>
<keyword evidence="2" id="KW-1185">Reference proteome</keyword>
<name>A0A8H6C641_9LECA</name>
<dbReference type="RefSeq" id="XP_037147158.1">
    <property type="nucleotide sequence ID" value="XM_037297448.1"/>
</dbReference>
<accession>A0A8H6C641</accession>
<evidence type="ECO:0000313" key="1">
    <source>
        <dbReference type="EMBL" id="KAF6217723.1"/>
    </source>
</evidence>
<reference evidence="1 2" key="1">
    <citation type="journal article" date="2020" name="Genomics">
        <title>Complete, high-quality genomes from long-read metagenomic sequencing of two wolf lichen thalli reveals enigmatic genome architecture.</title>
        <authorList>
            <person name="McKenzie S.K."/>
            <person name="Walston R.F."/>
            <person name="Allen J.L."/>
        </authorList>
    </citation>
    <scope>NUCLEOTIDE SEQUENCE [LARGE SCALE GENOMIC DNA]</scope>
    <source>
        <strain evidence="1">WasteWater1</strain>
    </source>
</reference>
<proteinExistence type="predicted"/>
<dbReference type="Proteomes" id="UP000593566">
    <property type="component" value="Unassembled WGS sequence"/>
</dbReference>
<dbReference type="AlphaFoldDB" id="A0A8H6C641"/>